<comment type="caution">
    <text evidence="7">The sequence shown here is derived from an EMBL/GenBank/DDBJ whole genome shotgun (WGS) entry which is preliminary data.</text>
</comment>
<dbReference type="GO" id="GO:0006352">
    <property type="term" value="P:DNA-templated transcription initiation"/>
    <property type="evidence" value="ECO:0007669"/>
    <property type="project" value="InterPro"/>
</dbReference>
<evidence type="ECO:0000256" key="3">
    <source>
        <dbReference type="ARBA" id="ARBA00023082"/>
    </source>
</evidence>
<name>A0A561PTC6_9BACT</name>
<evidence type="ECO:0000313" key="7">
    <source>
        <dbReference type="EMBL" id="TWF41355.1"/>
    </source>
</evidence>
<dbReference type="EMBL" id="VIWO01000003">
    <property type="protein sequence ID" value="TWF41355.1"/>
    <property type="molecule type" value="Genomic_DNA"/>
</dbReference>
<protein>
    <submittedName>
        <fullName evidence="7">RNA polymerase sigma-70 factor (ECF subfamily)</fullName>
    </submittedName>
</protein>
<accession>A0A561PTC6</accession>
<dbReference type="GO" id="GO:0016987">
    <property type="term" value="F:sigma factor activity"/>
    <property type="evidence" value="ECO:0007669"/>
    <property type="project" value="UniProtKB-KW"/>
</dbReference>
<keyword evidence="3" id="KW-0731">Sigma factor</keyword>
<proteinExistence type="inferred from homology"/>
<dbReference type="InterPro" id="IPR013325">
    <property type="entry name" value="RNA_pol_sigma_r2"/>
</dbReference>
<dbReference type="SUPFAM" id="SSF88946">
    <property type="entry name" value="Sigma2 domain of RNA polymerase sigma factors"/>
    <property type="match status" value="1"/>
</dbReference>
<evidence type="ECO:0000313" key="8">
    <source>
        <dbReference type="Proteomes" id="UP000320811"/>
    </source>
</evidence>
<dbReference type="InterPro" id="IPR036388">
    <property type="entry name" value="WH-like_DNA-bd_sf"/>
</dbReference>
<evidence type="ECO:0000256" key="2">
    <source>
        <dbReference type="ARBA" id="ARBA00023015"/>
    </source>
</evidence>
<dbReference type="Gene3D" id="1.10.10.10">
    <property type="entry name" value="Winged helix-like DNA-binding domain superfamily/Winged helix DNA-binding domain"/>
    <property type="match status" value="1"/>
</dbReference>
<organism evidence="7 8">
    <name type="scientific">Chitinophaga polysaccharea</name>
    <dbReference type="NCBI Taxonomy" id="1293035"/>
    <lineage>
        <taxon>Bacteria</taxon>
        <taxon>Pseudomonadati</taxon>
        <taxon>Bacteroidota</taxon>
        <taxon>Chitinophagia</taxon>
        <taxon>Chitinophagales</taxon>
        <taxon>Chitinophagaceae</taxon>
        <taxon>Chitinophaga</taxon>
    </lineage>
</organism>
<gene>
    <name evidence="7" type="ORF">FHW36_103159</name>
</gene>
<dbReference type="GO" id="GO:0003677">
    <property type="term" value="F:DNA binding"/>
    <property type="evidence" value="ECO:0007669"/>
    <property type="project" value="InterPro"/>
</dbReference>
<comment type="similarity">
    <text evidence="1">Belongs to the sigma-70 factor family. ECF subfamily.</text>
</comment>
<evidence type="ECO:0000256" key="1">
    <source>
        <dbReference type="ARBA" id="ARBA00010641"/>
    </source>
</evidence>
<dbReference type="SUPFAM" id="SSF88659">
    <property type="entry name" value="Sigma3 and sigma4 domains of RNA polymerase sigma factors"/>
    <property type="match status" value="1"/>
</dbReference>
<dbReference type="Pfam" id="PF08281">
    <property type="entry name" value="Sigma70_r4_2"/>
    <property type="match status" value="1"/>
</dbReference>
<dbReference type="Pfam" id="PF04542">
    <property type="entry name" value="Sigma70_r2"/>
    <property type="match status" value="1"/>
</dbReference>
<dbReference type="RefSeq" id="WP_186452410.1">
    <property type="nucleotide sequence ID" value="NZ_VIWO01000003.1"/>
</dbReference>
<dbReference type="NCBIfam" id="TIGR02985">
    <property type="entry name" value="Sig70_bacteroi1"/>
    <property type="match status" value="1"/>
</dbReference>
<dbReference type="Proteomes" id="UP000320811">
    <property type="component" value="Unassembled WGS sequence"/>
</dbReference>
<dbReference type="NCBIfam" id="TIGR02937">
    <property type="entry name" value="sigma70-ECF"/>
    <property type="match status" value="1"/>
</dbReference>
<dbReference type="Gene3D" id="1.10.1740.10">
    <property type="match status" value="1"/>
</dbReference>
<dbReference type="InterPro" id="IPR013249">
    <property type="entry name" value="RNA_pol_sigma70_r4_t2"/>
</dbReference>
<dbReference type="InterPro" id="IPR014284">
    <property type="entry name" value="RNA_pol_sigma-70_dom"/>
</dbReference>
<dbReference type="AlphaFoldDB" id="A0A561PTC6"/>
<keyword evidence="8" id="KW-1185">Reference proteome</keyword>
<feature type="domain" description="RNA polymerase sigma-70 region 2" evidence="5">
    <location>
        <begin position="24"/>
        <end position="91"/>
    </location>
</feature>
<dbReference type="PANTHER" id="PTHR43133:SF46">
    <property type="entry name" value="RNA POLYMERASE SIGMA-70 FACTOR ECF SUBFAMILY"/>
    <property type="match status" value="1"/>
</dbReference>
<keyword evidence="4" id="KW-0804">Transcription</keyword>
<keyword evidence="2" id="KW-0805">Transcription regulation</keyword>
<dbReference type="InterPro" id="IPR014327">
    <property type="entry name" value="RNA_pol_sigma70_bacteroid"/>
</dbReference>
<dbReference type="PANTHER" id="PTHR43133">
    <property type="entry name" value="RNA POLYMERASE ECF-TYPE SIGMA FACTO"/>
    <property type="match status" value="1"/>
</dbReference>
<evidence type="ECO:0000259" key="6">
    <source>
        <dbReference type="Pfam" id="PF08281"/>
    </source>
</evidence>
<sequence length="196" mass="22384">MNIPDDRKLFSAIAHGDEAAFRLLYHRYNAVLIGSVKKLLKSDTAAEEVMQEVFLKVWLLRDTLAAIENPGGWLYTLASNRSLSTLRQHAREKNRQDDIIADVPDQEDFSAGIYAKELQSLIKTAVEKLPASRREVFMMNTQDGKSRKEIAEALDISENTVKNQLVTARKFIREYLEKHTGTRLPILLIILLSRFL</sequence>
<dbReference type="InterPro" id="IPR007627">
    <property type="entry name" value="RNA_pol_sigma70_r2"/>
</dbReference>
<dbReference type="InterPro" id="IPR039425">
    <property type="entry name" value="RNA_pol_sigma-70-like"/>
</dbReference>
<evidence type="ECO:0000259" key="5">
    <source>
        <dbReference type="Pfam" id="PF04542"/>
    </source>
</evidence>
<reference evidence="7 8" key="1">
    <citation type="submission" date="2019-06" db="EMBL/GenBank/DDBJ databases">
        <title>Sorghum-associated microbial communities from plants grown in Nebraska, USA.</title>
        <authorList>
            <person name="Schachtman D."/>
        </authorList>
    </citation>
    <scope>NUCLEOTIDE SEQUENCE [LARGE SCALE GENOMIC DNA]</scope>
    <source>
        <strain evidence="7 8">1209</strain>
    </source>
</reference>
<evidence type="ECO:0000256" key="4">
    <source>
        <dbReference type="ARBA" id="ARBA00023163"/>
    </source>
</evidence>
<feature type="domain" description="RNA polymerase sigma factor 70 region 4 type 2" evidence="6">
    <location>
        <begin position="122"/>
        <end position="171"/>
    </location>
</feature>
<dbReference type="InterPro" id="IPR013324">
    <property type="entry name" value="RNA_pol_sigma_r3/r4-like"/>
</dbReference>